<evidence type="ECO:0000313" key="1">
    <source>
        <dbReference type="EMBL" id="SDS27457.1"/>
    </source>
</evidence>
<organism evidence="1 2">
    <name type="scientific">Christiangramia echinicola</name>
    <dbReference type="NCBI Taxonomy" id="279359"/>
    <lineage>
        <taxon>Bacteria</taxon>
        <taxon>Pseudomonadati</taxon>
        <taxon>Bacteroidota</taxon>
        <taxon>Flavobacteriia</taxon>
        <taxon>Flavobacteriales</taxon>
        <taxon>Flavobacteriaceae</taxon>
        <taxon>Christiangramia</taxon>
    </lineage>
</organism>
<protein>
    <submittedName>
        <fullName evidence="1">Uncharacterized protein</fullName>
    </submittedName>
</protein>
<dbReference type="SUPFAM" id="SSF55486">
    <property type="entry name" value="Metalloproteases ('zincins'), catalytic domain"/>
    <property type="match status" value="1"/>
</dbReference>
<keyword evidence="2" id="KW-1185">Reference proteome</keyword>
<proteinExistence type="predicted"/>
<dbReference type="PROSITE" id="PS51257">
    <property type="entry name" value="PROKAR_LIPOPROTEIN"/>
    <property type="match status" value="1"/>
</dbReference>
<dbReference type="EMBL" id="LT629745">
    <property type="protein sequence ID" value="SDS27457.1"/>
    <property type="molecule type" value="Genomic_DNA"/>
</dbReference>
<dbReference type="GO" id="GO:0008237">
    <property type="term" value="F:metallopeptidase activity"/>
    <property type="evidence" value="ECO:0007669"/>
    <property type="project" value="InterPro"/>
</dbReference>
<gene>
    <name evidence="1" type="ORF">SAMN04488552_2654</name>
</gene>
<name>A0A1H1QVR4_9FLAO</name>
<dbReference type="Gene3D" id="3.40.390.10">
    <property type="entry name" value="Collagenase (Catalytic Domain)"/>
    <property type="match status" value="1"/>
</dbReference>
<reference evidence="1 2" key="1">
    <citation type="submission" date="2016-10" db="EMBL/GenBank/DDBJ databases">
        <authorList>
            <person name="Varghese N."/>
            <person name="Submissions S."/>
        </authorList>
    </citation>
    <scope>NUCLEOTIDE SEQUENCE [LARGE SCALE GENOMIC DNA]</scope>
    <source>
        <strain evidence="1 2">Mar_2010_102</strain>
    </source>
</reference>
<dbReference type="RefSeq" id="WP_089663279.1">
    <property type="nucleotide sequence ID" value="NZ_LT629745.1"/>
</dbReference>
<dbReference type="Proteomes" id="UP000198858">
    <property type="component" value="Chromosome I"/>
</dbReference>
<evidence type="ECO:0000313" key="2">
    <source>
        <dbReference type="Proteomes" id="UP000198858"/>
    </source>
</evidence>
<dbReference type="InterPro" id="IPR024079">
    <property type="entry name" value="MetalloPept_cat_dom_sf"/>
</dbReference>
<dbReference type="AlphaFoldDB" id="A0A1H1QVR4"/>
<sequence>MRKIFPFCLLLLFIALGCDNQEENLDPDRSEDQLTFKNDKILKSKIEVNLKNDFQKGKKFSNTDLTDQVAQINQQLKTYGIQLEKMEYLSADGAGQTVFFNNRGNKQLSSQFVPNDPRNLVPGTDIYYIVDGTQLTTSSGFNILESTINVMNTWGNVTCSDELNLPLGGISDDDIGFVSNVFFGFGGSAGFFPGVIVHAGILPKAFFDALAPDGGTGIIGVTFTFTWTEDINEDGIGDVAIKEIYYNDYFNFQDLEVTDEGIDYETVSLHEVGHALNQAHFGKLSRTESNQKFHFSPRALMNAGYTGVNRVVEKTDNAGHCSIWDAWPAE</sequence>
<accession>A0A1H1QVR4</accession>